<proteinExistence type="inferred from homology"/>
<evidence type="ECO:0000256" key="3">
    <source>
        <dbReference type="ARBA" id="ARBA00022827"/>
    </source>
</evidence>
<gene>
    <name evidence="8" type="ORF">EJC50_06320</name>
</gene>
<comment type="cofactor">
    <cofactor evidence="6">
        <name>FAD</name>
        <dbReference type="ChEBI" id="CHEBI:57692"/>
    </cofactor>
    <text evidence="6">Binds 1 FAD per subunit.</text>
</comment>
<evidence type="ECO:0000256" key="6">
    <source>
        <dbReference type="HAMAP-Rule" id="MF_01685"/>
    </source>
</evidence>
<keyword evidence="4 6" id="KW-0521">NADP</keyword>
<dbReference type="Pfam" id="PF07992">
    <property type="entry name" value="Pyr_redox_2"/>
    <property type="match status" value="1"/>
</dbReference>
<feature type="domain" description="FAD/NAD(P)-binding" evidence="7">
    <location>
        <begin position="12"/>
        <end position="303"/>
    </location>
</feature>
<dbReference type="HAMAP" id="MF_01685">
    <property type="entry name" value="FENR2"/>
    <property type="match status" value="1"/>
</dbReference>
<dbReference type="KEGG" id="palb:EJC50_06320"/>
<dbReference type="GO" id="GO:0050660">
    <property type="term" value="F:flavin adenine dinucleotide binding"/>
    <property type="evidence" value="ECO:0007669"/>
    <property type="project" value="UniProtKB-UniRule"/>
</dbReference>
<dbReference type="GO" id="GO:0050661">
    <property type="term" value="F:NADP binding"/>
    <property type="evidence" value="ECO:0007669"/>
    <property type="project" value="UniProtKB-UniRule"/>
</dbReference>
<dbReference type="InterPro" id="IPR050097">
    <property type="entry name" value="Ferredoxin-NADP_redctase_2"/>
</dbReference>
<feature type="binding site" evidence="6">
    <location>
        <position position="93"/>
    </location>
    <ligand>
        <name>FAD</name>
        <dbReference type="ChEBI" id="CHEBI:57692"/>
    </ligand>
</feature>
<dbReference type="SUPFAM" id="SSF51905">
    <property type="entry name" value="FAD/NAD(P)-binding domain"/>
    <property type="match status" value="1"/>
</dbReference>
<keyword evidence="3 6" id="KW-0274">FAD</keyword>
<dbReference type="OrthoDB" id="9806179at2"/>
<feature type="binding site" evidence="6">
    <location>
        <position position="41"/>
    </location>
    <ligand>
        <name>FAD</name>
        <dbReference type="ChEBI" id="CHEBI:57692"/>
    </ligand>
</feature>
<evidence type="ECO:0000259" key="7">
    <source>
        <dbReference type="Pfam" id="PF07992"/>
    </source>
</evidence>
<dbReference type="PRINTS" id="PR00469">
    <property type="entry name" value="PNDRDTASEII"/>
</dbReference>
<comment type="catalytic activity">
    <reaction evidence="6">
        <text>2 reduced [2Fe-2S]-[ferredoxin] + NADP(+) + H(+) = 2 oxidized [2Fe-2S]-[ferredoxin] + NADPH</text>
        <dbReference type="Rhea" id="RHEA:20125"/>
        <dbReference type="Rhea" id="RHEA-COMP:10000"/>
        <dbReference type="Rhea" id="RHEA-COMP:10001"/>
        <dbReference type="ChEBI" id="CHEBI:15378"/>
        <dbReference type="ChEBI" id="CHEBI:33737"/>
        <dbReference type="ChEBI" id="CHEBI:33738"/>
        <dbReference type="ChEBI" id="CHEBI:57783"/>
        <dbReference type="ChEBI" id="CHEBI:58349"/>
        <dbReference type="EC" id="1.18.1.2"/>
    </reaction>
</comment>
<dbReference type="InterPro" id="IPR036188">
    <property type="entry name" value="FAD/NAD-bd_sf"/>
</dbReference>
<sequence>MTTNVSEQLELFDVTIIGGGPAGLYTTFYSGMRELKTKIIEAREELGGRILIYPEKMIWDVGGLTPTLGEKLIEQLITQAMTFEPTVVLGQQVIGMERQADDTLLLTSSTGEKHWTRSVVLAIGYGILELAKLDIEGADRFEVTNLHYTVQSLEEFRGKHVLISGGGDSAVDWANMIEPIAASLTVVHRRDQFGGHERNVTRMKESSASVRTPYAVQALHSSNGKAIDRVSIAHMETGETEQLSVDAVIVNHGLRYNFGPVRDWGLAMDEWNVPVSSKMETNLPGVFAAGDFVMHDSKVHLIAGTFTDAVNATNSVKVYLDPKADKTAYVSSHNSRFKEKNRQLGVAVDEEE</sequence>
<dbReference type="Gene3D" id="3.50.50.60">
    <property type="entry name" value="FAD/NAD(P)-binding domain"/>
    <property type="match status" value="2"/>
</dbReference>
<dbReference type="RefSeq" id="WP_126013786.1">
    <property type="nucleotide sequence ID" value="NZ_CP034437.1"/>
</dbReference>
<dbReference type="GO" id="GO:0004324">
    <property type="term" value="F:ferredoxin-NADP+ reductase activity"/>
    <property type="evidence" value="ECO:0007669"/>
    <property type="project" value="UniProtKB-UniRule"/>
</dbReference>
<comment type="similarity">
    <text evidence="6">Belongs to the ferredoxin--NADP reductase type 2 family.</text>
</comment>
<evidence type="ECO:0000256" key="5">
    <source>
        <dbReference type="ARBA" id="ARBA00023002"/>
    </source>
</evidence>
<keyword evidence="2 6" id="KW-0285">Flavoprotein</keyword>
<accession>A0A3Q8X321</accession>
<dbReference type="PRINTS" id="PR00368">
    <property type="entry name" value="FADPNR"/>
</dbReference>
<organism evidence="8 9">
    <name type="scientific">Paenibacillus albus</name>
    <dbReference type="NCBI Taxonomy" id="2495582"/>
    <lineage>
        <taxon>Bacteria</taxon>
        <taxon>Bacillati</taxon>
        <taxon>Bacillota</taxon>
        <taxon>Bacilli</taxon>
        <taxon>Bacillales</taxon>
        <taxon>Paenibacillaceae</taxon>
        <taxon>Paenibacillus</taxon>
    </lineage>
</organism>
<dbReference type="AlphaFoldDB" id="A0A3Q8X321"/>
<evidence type="ECO:0000313" key="8">
    <source>
        <dbReference type="EMBL" id="AZN39319.1"/>
    </source>
</evidence>
<dbReference type="InterPro" id="IPR022890">
    <property type="entry name" value="Fd--NADP_Rdtase_type_2"/>
</dbReference>
<feature type="binding site" evidence="6">
    <location>
        <position position="291"/>
    </location>
    <ligand>
        <name>FAD</name>
        <dbReference type="ChEBI" id="CHEBI:57692"/>
    </ligand>
</feature>
<evidence type="ECO:0000256" key="1">
    <source>
        <dbReference type="ARBA" id="ARBA00011738"/>
    </source>
</evidence>
<comment type="caution">
    <text evidence="6">Lacks conserved residue(s) required for the propagation of feature annotation.</text>
</comment>
<dbReference type="PANTHER" id="PTHR48105">
    <property type="entry name" value="THIOREDOXIN REDUCTASE 1-RELATED-RELATED"/>
    <property type="match status" value="1"/>
</dbReference>
<keyword evidence="5 6" id="KW-0560">Oxidoreductase</keyword>
<dbReference type="EC" id="1.18.1.2" evidence="6"/>
<evidence type="ECO:0000313" key="9">
    <source>
        <dbReference type="Proteomes" id="UP000272528"/>
    </source>
</evidence>
<feature type="binding site" evidence="6">
    <location>
        <position position="53"/>
    </location>
    <ligand>
        <name>FAD</name>
        <dbReference type="ChEBI" id="CHEBI:57692"/>
    </ligand>
</feature>
<name>A0A3Q8X321_9BACL</name>
<dbReference type="InterPro" id="IPR023753">
    <property type="entry name" value="FAD/NAD-binding_dom"/>
</dbReference>
<protein>
    <recommendedName>
        <fullName evidence="6">Ferredoxin--NADP reductase</fullName>
        <shortName evidence="6">FNR</shortName>
        <shortName evidence="6">Fd-NADP(+) reductase</shortName>
        <ecNumber evidence="6">1.18.1.2</ecNumber>
    </recommendedName>
</protein>
<reference evidence="9" key="1">
    <citation type="submission" date="2018-12" db="EMBL/GenBank/DDBJ databases">
        <title>Genome sequence of Peanibacillus sp.</title>
        <authorList>
            <person name="Subramani G."/>
            <person name="Srinivasan S."/>
            <person name="Kim M.K."/>
        </authorList>
    </citation>
    <scope>NUCLEOTIDE SEQUENCE [LARGE SCALE GENOMIC DNA]</scope>
    <source>
        <strain evidence="9">18JY67-1</strain>
    </source>
</reference>
<dbReference type="EMBL" id="CP034437">
    <property type="protein sequence ID" value="AZN39319.1"/>
    <property type="molecule type" value="Genomic_DNA"/>
</dbReference>
<keyword evidence="9" id="KW-1185">Reference proteome</keyword>
<dbReference type="Proteomes" id="UP000272528">
    <property type="component" value="Chromosome"/>
</dbReference>
<evidence type="ECO:0000256" key="2">
    <source>
        <dbReference type="ARBA" id="ARBA00022630"/>
    </source>
</evidence>
<evidence type="ECO:0000256" key="4">
    <source>
        <dbReference type="ARBA" id="ARBA00022857"/>
    </source>
</evidence>
<comment type="subunit">
    <text evidence="1 6">Homodimer.</text>
</comment>
<feature type="binding site" evidence="6">
    <location>
        <position position="332"/>
    </location>
    <ligand>
        <name>FAD</name>
        <dbReference type="ChEBI" id="CHEBI:57692"/>
    </ligand>
</feature>
<feature type="binding site" evidence="6">
    <location>
        <position position="128"/>
    </location>
    <ligand>
        <name>FAD</name>
        <dbReference type="ChEBI" id="CHEBI:57692"/>
    </ligand>
</feature>